<accession>A0A251VIX9</accession>
<name>A0A251VIX9_HELAN</name>
<feature type="compositionally biased region" description="Low complexity" evidence="1">
    <location>
        <begin position="32"/>
        <end position="43"/>
    </location>
</feature>
<keyword evidence="3" id="KW-1185">Reference proteome</keyword>
<evidence type="ECO:0000313" key="3">
    <source>
        <dbReference type="Proteomes" id="UP000215914"/>
    </source>
</evidence>
<proteinExistence type="predicted"/>
<gene>
    <name evidence="2" type="ORF">HannXRQ_Chr02g0050941</name>
</gene>
<organism evidence="2 3">
    <name type="scientific">Helianthus annuus</name>
    <name type="common">Common sunflower</name>
    <dbReference type="NCBI Taxonomy" id="4232"/>
    <lineage>
        <taxon>Eukaryota</taxon>
        <taxon>Viridiplantae</taxon>
        <taxon>Streptophyta</taxon>
        <taxon>Embryophyta</taxon>
        <taxon>Tracheophyta</taxon>
        <taxon>Spermatophyta</taxon>
        <taxon>Magnoliopsida</taxon>
        <taxon>eudicotyledons</taxon>
        <taxon>Gunneridae</taxon>
        <taxon>Pentapetalae</taxon>
        <taxon>asterids</taxon>
        <taxon>campanulids</taxon>
        <taxon>Asterales</taxon>
        <taxon>Asteraceae</taxon>
        <taxon>Asteroideae</taxon>
        <taxon>Heliantheae alliance</taxon>
        <taxon>Heliantheae</taxon>
        <taxon>Helianthus</taxon>
    </lineage>
</organism>
<protein>
    <submittedName>
        <fullName evidence="2">Uncharacterized protein</fullName>
    </submittedName>
</protein>
<dbReference type="InParanoid" id="A0A251VIX9"/>
<feature type="region of interest" description="Disordered" evidence="1">
    <location>
        <begin position="32"/>
        <end position="71"/>
    </location>
</feature>
<sequence length="71" mass="7335">MDEGCDWSIQFGGDGPNGTACFAQVVKDVVSTSGGESSASGGESSEDEDSSGYSRSVDEDSSRYVSMNPLL</sequence>
<evidence type="ECO:0000313" key="2">
    <source>
        <dbReference type="EMBL" id="OTG34902.1"/>
    </source>
</evidence>
<evidence type="ECO:0000256" key="1">
    <source>
        <dbReference type="SAM" id="MobiDB-lite"/>
    </source>
</evidence>
<reference evidence="3" key="1">
    <citation type="journal article" date="2017" name="Nature">
        <title>The sunflower genome provides insights into oil metabolism, flowering and Asterid evolution.</title>
        <authorList>
            <person name="Badouin H."/>
            <person name="Gouzy J."/>
            <person name="Grassa C.J."/>
            <person name="Murat F."/>
            <person name="Staton S.E."/>
            <person name="Cottret L."/>
            <person name="Lelandais-Briere C."/>
            <person name="Owens G.L."/>
            <person name="Carrere S."/>
            <person name="Mayjonade B."/>
            <person name="Legrand L."/>
            <person name="Gill N."/>
            <person name="Kane N.C."/>
            <person name="Bowers J.E."/>
            <person name="Hubner S."/>
            <person name="Bellec A."/>
            <person name="Berard A."/>
            <person name="Berges H."/>
            <person name="Blanchet N."/>
            <person name="Boniface M.C."/>
            <person name="Brunel D."/>
            <person name="Catrice O."/>
            <person name="Chaidir N."/>
            <person name="Claudel C."/>
            <person name="Donnadieu C."/>
            <person name="Faraut T."/>
            <person name="Fievet G."/>
            <person name="Helmstetter N."/>
            <person name="King M."/>
            <person name="Knapp S.J."/>
            <person name="Lai Z."/>
            <person name="Le Paslier M.C."/>
            <person name="Lippi Y."/>
            <person name="Lorenzon L."/>
            <person name="Mandel J.R."/>
            <person name="Marage G."/>
            <person name="Marchand G."/>
            <person name="Marquand E."/>
            <person name="Bret-Mestries E."/>
            <person name="Morien E."/>
            <person name="Nambeesan S."/>
            <person name="Nguyen T."/>
            <person name="Pegot-Espagnet P."/>
            <person name="Pouilly N."/>
            <person name="Raftis F."/>
            <person name="Sallet E."/>
            <person name="Schiex T."/>
            <person name="Thomas J."/>
            <person name="Vandecasteele C."/>
            <person name="Vares D."/>
            <person name="Vear F."/>
            <person name="Vautrin S."/>
            <person name="Crespi M."/>
            <person name="Mangin B."/>
            <person name="Burke J.M."/>
            <person name="Salse J."/>
            <person name="Munos S."/>
            <person name="Vincourt P."/>
            <person name="Rieseberg L.H."/>
            <person name="Langlade N.B."/>
        </authorList>
    </citation>
    <scope>NUCLEOTIDE SEQUENCE [LARGE SCALE GENOMIC DNA]</scope>
    <source>
        <strain evidence="3">cv. SF193</strain>
    </source>
</reference>
<dbReference type="AlphaFoldDB" id="A0A251VIX9"/>
<dbReference type="Proteomes" id="UP000215914">
    <property type="component" value="Chromosome 2"/>
</dbReference>
<dbReference type="EMBL" id="CM007891">
    <property type="protein sequence ID" value="OTG34902.1"/>
    <property type="molecule type" value="Genomic_DNA"/>
</dbReference>